<proteinExistence type="predicted"/>
<keyword evidence="3" id="KW-1185">Reference proteome</keyword>
<dbReference type="Gene3D" id="1.10.260.40">
    <property type="entry name" value="lambda repressor-like DNA-binding domains"/>
    <property type="match status" value="1"/>
</dbReference>
<gene>
    <name evidence="2" type="ORF">FHS40_008114</name>
</gene>
<evidence type="ECO:0000259" key="1">
    <source>
        <dbReference type="PROSITE" id="PS50943"/>
    </source>
</evidence>
<feature type="domain" description="HTH cro/C1-type" evidence="1">
    <location>
        <begin position="13"/>
        <end position="67"/>
    </location>
</feature>
<accession>A0A7W8EZ28</accession>
<dbReference type="CDD" id="cd00093">
    <property type="entry name" value="HTH_XRE"/>
    <property type="match status" value="1"/>
</dbReference>
<organism evidence="2 3">
    <name type="scientific">Streptomyces spectabilis</name>
    <dbReference type="NCBI Taxonomy" id="68270"/>
    <lineage>
        <taxon>Bacteria</taxon>
        <taxon>Bacillati</taxon>
        <taxon>Actinomycetota</taxon>
        <taxon>Actinomycetes</taxon>
        <taxon>Kitasatosporales</taxon>
        <taxon>Streptomycetaceae</taxon>
        <taxon>Streptomyces</taxon>
    </lineage>
</organism>
<sequence>MEEATMPLVRKRLDDRRKAVGLSIEKLAETVGVSRSTLGRWLYNGEEPRPELRPRLAEVLGVSLELLEELLSSTADEPLSEQRNPRSVATAAVQDLRADFEELSARYDTRPSASLIPQAQQQLTCLSTAAANAQRARTRRELYTLHADATILMGALVWDASQRSDLDSAKMYYEDARGTARTLQDRALEGYALLRLAYLELYGARRPREGFELASLAARTAGPASHALAAVAHLHAAEAQAMLGEGSVCARTLTAANQHLDKASDVDAYADLLAPSPVGRLTGACYLALGQYRRAQDALTATAKQLVDRPKSRSIAQGNLALAYVGSSDVEGAVDALHAALSDLEVSRGGGGLTIAATAVRSLRRWQGQTAVADVTDRLLALMAAPVSPRSL</sequence>
<dbReference type="SMART" id="SM00530">
    <property type="entry name" value="HTH_XRE"/>
    <property type="match status" value="1"/>
</dbReference>
<evidence type="ECO:0000313" key="2">
    <source>
        <dbReference type="EMBL" id="MBB5108988.1"/>
    </source>
</evidence>
<dbReference type="Pfam" id="PF01381">
    <property type="entry name" value="HTH_3"/>
    <property type="match status" value="1"/>
</dbReference>
<dbReference type="RefSeq" id="WP_229879594.1">
    <property type="nucleotide sequence ID" value="NZ_BMSQ01000025.1"/>
</dbReference>
<name>A0A7W8EZ28_STRST</name>
<dbReference type="Proteomes" id="UP000549009">
    <property type="component" value="Unassembled WGS sequence"/>
</dbReference>
<dbReference type="SUPFAM" id="SSF47413">
    <property type="entry name" value="lambda repressor-like DNA-binding domains"/>
    <property type="match status" value="1"/>
</dbReference>
<dbReference type="InterPro" id="IPR010982">
    <property type="entry name" value="Lambda_DNA-bd_dom_sf"/>
</dbReference>
<protein>
    <submittedName>
        <fullName evidence="2">Transcriptional regulator with XRE-family HTH domain</fullName>
    </submittedName>
</protein>
<dbReference type="EMBL" id="JACHJD010000022">
    <property type="protein sequence ID" value="MBB5108988.1"/>
    <property type="molecule type" value="Genomic_DNA"/>
</dbReference>
<dbReference type="PROSITE" id="PS50943">
    <property type="entry name" value="HTH_CROC1"/>
    <property type="match status" value="1"/>
</dbReference>
<dbReference type="GO" id="GO:0003677">
    <property type="term" value="F:DNA binding"/>
    <property type="evidence" value="ECO:0007669"/>
    <property type="project" value="InterPro"/>
</dbReference>
<comment type="caution">
    <text evidence="2">The sequence shown here is derived from an EMBL/GenBank/DDBJ whole genome shotgun (WGS) entry which is preliminary data.</text>
</comment>
<dbReference type="AlphaFoldDB" id="A0A7W8EZ28"/>
<evidence type="ECO:0000313" key="3">
    <source>
        <dbReference type="Proteomes" id="UP000549009"/>
    </source>
</evidence>
<dbReference type="InterPro" id="IPR001387">
    <property type="entry name" value="Cro/C1-type_HTH"/>
</dbReference>
<reference evidence="2 3" key="1">
    <citation type="submission" date="2020-08" db="EMBL/GenBank/DDBJ databases">
        <title>Genomic Encyclopedia of Type Strains, Phase III (KMG-III): the genomes of soil and plant-associated and newly described type strains.</title>
        <authorList>
            <person name="Whitman W."/>
        </authorList>
    </citation>
    <scope>NUCLEOTIDE SEQUENCE [LARGE SCALE GENOMIC DNA]</scope>
    <source>
        <strain evidence="2 3">CECT 3146</strain>
    </source>
</reference>